<evidence type="ECO:0000313" key="3">
    <source>
        <dbReference type="Proteomes" id="UP001443914"/>
    </source>
</evidence>
<dbReference type="PANTHER" id="PTHR47169">
    <property type="entry name" value="OS01G0541250 PROTEIN"/>
    <property type="match status" value="1"/>
</dbReference>
<evidence type="ECO:0000313" key="2">
    <source>
        <dbReference type="EMBL" id="KAK9671556.1"/>
    </source>
</evidence>
<keyword evidence="3" id="KW-1185">Reference proteome</keyword>
<dbReference type="InterPro" id="IPR056671">
    <property type="entry name" value="DUF7769"/>
</dbReference>
<evidence type="ECO:0000259" key="1">
    <source>
        <dbReference type="Pfam" id="PF24964"/>
    </source>
</evidence>
<dbReference type="InterPro" id="IPR036397">
    <property type="entry name" value="RNaseH_sf"/>
</dbReference>
<comment type="caution">
    <text evidence="2">The sequence shown here is derived from an EMBL/GenBank/DDBJ whole genome shotgun (WGS) entry which is preliminary data.</text>
</comment>
<organism evidence="2 3">
    <name type="scientific">Saponaria officinalis</name>
    <name type="common">Common soapwort</name>
    <name type="synonym">Lychnis saponaria</name>
    <dbReference type="NCBI Taxonomy" id="3572"/>
    <lineage>
        <taxon>Eukaryota</taxon>
        <taxon>Viridiplantae</taxon>
        <taxon>Streptophyta</taxon>
        <taxon>Embryophyta</taxon>
        <taxon>Tracheophyta</taxon>
        <taxon>Spermatophyta</taxon>
        <taxon>Magnoliopsida</taxon>
        <taxon>eudicotyledons</taxon>
        <taxon>Gunneridae</taxon>
        <taxon>Pentapetalae</taxon>
        <taxon>Caryophyllales</taxon>
        <taxon>Caryophyllaceae</taxon>
        <taxon>Caryophylleae</taxon>
        <taxon>Saponaria</taxon>
    </lineage>
</organism>
<dbReference type="AlphaFoldDB" id="A0AAW1H545"/>
<dbReference type="EMBL" id="JBDFQZ010000012">
    <property type="protein sequence ID" value="KAK9671556.1"/>
    <property type="molecule type" value="Genomic_DNA"/>
</dbReference>
<protein>
    <recommendedName>
        <fullName evidence="1">DUF7769 domain-containing protein</fullName>
    </recommendedName>
</protein>
<dbReference type="Gene3D" id="3.30.420.10">
    <property type="entry name" value="Ribonuclease H-like superfamily/Ribonuclease H"/>
    <property type="match status" value="1"/>
</dbReference>
<proteinExistence type="predicted"/>
<sequence length="447" mass="51123">MRKPNLSDDERHRIVCLLFESCKNQKPAHGKVQEVAATFNVIRRCVSKIWTAAQMQRQVQLPINVNSKIPGKSGKERLPCPIEKIMALDVSKRTTLKRLGFAIGHAPSTCQRWVKQGVIKSHTNAIKPNLTLDNKHLRLHFTLGKLVFDRLLRCIKFKDMSNVIHIDDKWFYMTKPTCKYYIGSDESEPYRSCKSKRYITKVMFLAAVSRPTYKDNGDVLFDGKLGIWPFTYQEPAKRNSKNRLAGTMVTKAIESITQKVSKDKLINLLIPAIKRKWPVSASKEIIIQKDNAKPHINGKDKDFIEASTSDGFNIKLTQQPAMSPDLNILDLGFFRSIQSLQDENPAKNVDELVKNVQDAYERETAECQDNVWLSLQACMVEIMKMKGHNNYKLPHLKKAAQRRQGTLPRDLVVDEELVKECIQFLITCGLITELEQLMLDLGIQVPF</sequence>
<dbReference type="PANTHER" id="PTHR47169:SF2">
    <property type="entry name" value="OS01G0541250 PROTEIN"/>
    <property type="match status" value="1"/>
</dbReference>
<name>A0AAW1H545_SAPOF</name>
<dbReference type="Pfam" id="PF24964">
    <property type="entry name" value="DUF7769"/>
    <property type="match status" value="1"/>
</dbReference>
<reference evidence="2" key="1">
    <citation type="submission" date="2024-03" db="EMBL/GenBank/DDBJ databases">
        <title>WGS assembly of Saponaria officinalis var. Norfolk2.</title>
        <authorList>
            <person name="Jenkins J."/>
            <person name="Shu S."/>
            <person name="Grimwood J."/>
            <person name="Barry K."/>
            <person name="Goodstein D."/>
            <person name="Schmutz J."/>
            <person name="Leebens-Mack J."/>
            <person name="Osbourn A."/>
        </authorList>
    </citation>
    <scope>NUCLEOTIDE SEQUENCE [LARGE SCALE GENOMIC DNA]</scope>
    <source>
        <strain evidence="2">JIC</strain>
    </source>
</reference>
<feature type="domain" description="DUF7769" evidence="1">
    <location>
        <begin position="6"/>
        <end position="57"/>
    </location>
</feature>
<dbReference type="Proteomes" id="UP001443914">
    <property type="component" value="Unassembled WGS sequence"/>
</dbReference>
<gene>
    <name evidence="2" type="ORF">RND81_12G038700</name>
</gene>
<accession>A0AAW1H545</accession>
<dbReference type="GO" id="GO:0003676">
    <property type="term" value="F:nucleic acid binding"/>
    <property type="evidence" value="ECO:0007669"/>
    <property type="project" value="InterPro"/>
</dbReference>